<dbReference type="SUPFAM" id="SSF53448">
    <property type="entry name" value="Nucleotide-diphospho-sugar transferases"/>
    <property type="match status" value="1"/>
</dbReference>
<evidence type="ECO:0000256" key="3">
    <source>
        <dbReference type="ARBA" id="ARBA00012461"/>
    </source>
</evidence>
<evidence type="ECO:0000256" key="9">
    <source>
        <dbReference type="RuleBase" id="RU003706"/>
    </source>
</evidence>
<reference evidence="11 12" key="1">
    <citation type="journal article" date="2016" name="Nat. Commun.">
        <title>Thousands of microbial genomes shed light on interconnected biogeochemical processes in an aquifer system.</title>
        <authorList>
            <person name="Anantharaman K."/>
            <person name="Brown C.T."/>
            <person name="Hug L.A."/>
            <person name="Sharon I."/>
            <person name="Castelle C.J."/>
            <person name="Probst A.J."/>
            <person name="Thomas B.C."/>
            <person name="Singh A."/>
            <person name="Wilkins M.J."/>
            <person name="Karaoz U."/>
            <person name="Brodie E.L."/>
            <person name="Williams K.H."/>
            <person name="Hubbard S.S."/>
            <person name="Banfield J.F."/>
        </authorList>
    </citation>
    <scope>NUCLEOTIDE SEQUENCE [LARGE SCALE GENOMIC DNA]</scope>
</reference>
<evidence type="ECO:0000256" key="6">
    <source>
        <dbReference type="ARBA" id="ARBA00022723"/>
    </source>
</evidence>
<dbReference type="Gene3D" id="3.90.550.10">
    <property type="entry name" value="Spore Coat Polysaccharide Biosynthesis Protein SpsA, Chain A"/>
    <property type="match status" value="1"/>
</dbReference>
<keyword evidence="4 9" id="KW-0808">Transferase</keyword>
<evidence type="ECO:0000256" key="7">
    <source>
        <dbReference type="ARBA" id="ARBA00022842"/>
    </source>
</evidence>
<keyword evidence="5 9" id="KW-0548">Nucleotidyltransferase</keyword>
<evidence type="ECO:0000313" key="12">
    <source>
        <dbReference type="Proteomes" id="UP000177583"/>
    </source>
</evidence>
<keyword evidence="7 9" id="KW-0460">Magnesium</keyword>
<dbReference type="CDD" id="cd02538">
    <property type="entry name" value="G1P_TT_short"/>
    <property type="match status" value="1"/>
</dbReference>
<accession>A0A1F6GM64</accession>
<dbReference type="AlphaFoldDB" id="A0A1F6GM64"/>
<dbReference type="EMBL" id="MFNF01000060">
    <property type="protein sequence ID" value="OGG99214.1"/>
    <property type="molecule type" value="Genomic_DNA"/>
</dbReference>
<keyword evidence="6 9" id="KW-0479">Metal-binding</keyword>
<dbReference type="GO" id="GO:0008879">
    <property type="term" value="F:glucose-1-phosphate thymidylyltransferase activity"/>
    <property type="evidence" value="ECO:0007669"/>
    <property type="project" value="UniProtKB-EC"/>
</dbReference>
<dbReference type="NCBIfam" id="TIGR01207">
    <property type="entry name" value="rmlA"/>
    <property type="match status" value="1"/>
</dbReference>
<evidence type="ECO:0000313" key="11">
    <source>
        <dbReference type="EMBL" id="OGG99214.1"/>
    </source>
</evidence>
<comment type="function">
    <text evidence="9">Catalyzes the formation of dTDP-glucose, from dTTP and glucose 1-phosphate, as well as its pyrophosphorolysis.</text>
</comment>
<dbReference type="InterPro" id="IPR005835">
    <property type="entry name" value="NTP_transferase_dom"/>
</dbReference>
<dbReference type="InterPro" id="IPR005907">
    <property type="entry name" value="G1P_thy_trans_s"/>
</dbReference>
<organism evidence="11 12">
    <name type="scientific">Candidatus Lambdaproteobacteria bacterium RIFOXYD2_FULL_56_26</name>
    <dbReference type="NCBI Taxonomy" id="1817773"/>
    <lineage>
        <taxon>Bacteria</taxon>
        <taxon>Pseudomonadati</taxon>
        <taxon>Pseudomonadota</taxon>
        <taxon>Candidatus Lambdaproteobacteria</taxon>
    </lineage>
</organism>
<evidence type="ECO:0000256" key="2">
    <source>
        <dbReference type="ARBA" id="ARBA00010480"/>
    </source>
</evidence>
<feature type="domain" description="Nucleotidyl transferase" evidence="10">
    <location>
        <begin position="4"/>
        <end position="240"/>
    </location>
</feature>
<sequence>MSVKGIVLAGGSGTRLYPVTQVVSKQLMPIYDKPMIYYPITVLMLAGIREILIISTPHDLPQFKALLGDGAKWGIHFEYVEQPKPEGLAQALILGESFLAGDSCTLILGDNIFYGEGFPKVLAEAMSTPGGATIFGYVVRDPSAYGVVEFNAQGQAISLEEKPKVPKSHFAVPGIYIYDENASRFARELKPSPRGELEITDLNLRYLKEGLLRVQKLGRGIAWLDTGTHATLLQAANFIRTIIERQGLQIGCPEEVAFTKGFINADQLLKAADPYGKTVYGQYLIELAKGH</sequence>
<evidence type="ECO:0000256" key="1">
    <source>
        <dbReference type="ARBA" id="ARBA00001946"/>
    </source>
</evidence>
<gene>
    <name evidence="11" type="ORF">A2557_10120</name>
</gene>
<dbReference type="PANTHER" id="PTHR43532:SF1">
    <property type="entry name" value="GLUCOSE-1-PHOSPHATE THYMIDYLYLTRANSFERASE 1"/>
    <property type="match status" value="1"/>
</dbReference>
<dbReference type="EC" id="2.7.7.24" evidence="3 9"/>
<dbReference type="Pfam" id="PF00483">
    <property type="entry name" value="NTP_transferase"/>
    <property type="match status" value="1"/>
</dbReference>
<protein>
    <recommendedName>
        <fullName evidence="3 9">Glucose-1-phosphate thymidylyltransferase</fullName>
        <ecNumber evidence="3 9">2.7.7.24</ecNumber>
    </recommendedName>
</protein>
<comment type="caution">
    <text evidence="11">The sequence shown here is derived from an EMBL/GenBank/DDBJ whole genome shotgun (WGS) entry which is preliminary data.</text>
</comment>
<dbReference type="GO" id="GO:0046872">
    <property type="term" value="F:metal ion binding"/>
    <property type="evidence" value="ECO:0007669"/>
    <property type="project" value="UniProtKB-KW"/>
</dbReference>
<comment type="catalytic activity">
    <reaction evidence="8 9">
        <text>dTTP + alpha-D-glucose 1-phosphate + H(+) = dTDP-alpha-D-glucose + diphosphate</text>
        <dbReference type="Rhea" id="RHEA:15225"/>
        <dbReference type="ChEBI" id="CHEBI:15378"/>
        <dbReference type="ChEBI" id="CHEBI:33019"/>
        <dbReference type="ChEBI" id="CHEBI:37568"/>
        <dbReference type="ChEBI" id="CHEBI:57477"/>
        <dbReference type="ChEBI" id="CHEBI:58601"/>
        <dbReference type="EC" id="2.7.7.24"/>
    </reaction>
</comment>
<dbReference type="FunFam" id="3.90.550.10:FF:000023">
    <property type="entry name" value="Glucose-1-phosphate thymidylyltransferase"/>
    <property type="match status" value="1"/>
</dbReference>
<proteinExistence type="inferred from homology"/>
<name>A0A1F6GM64_9PROT</name>
<evidence type="ECO:0000259" key="10">
    <source>
        <dbReference type="Pfam" id="PF00483"/>
    </source>
</evidence>
<evidence type="ECO:0000256" key="8">
    <source>
        <dbReference type="ARBA" id="ARBA00049336"/>
    </source>
</evidence>
<comment type="similarity">
    <text evidence="2 9">Belongs to the glucose-1-phosphate thymidylyltransferase family.</text>
</comment>
<comment type="cofactor">
    <cofactor evidence="1">
        <name>Mg(2+)</name>
        <dbReference type="ChEBI" id="CHEBI:18420"/>
    </cofactor>
</comment>
<dbReference type="InterPro" id="IPR029044">
    <property type="entry name" value="Nucleotide-diphossugar_trans"/>
</dbReference>
<evidence type="ECO:0000256" key="4">
    <source>
        <dbReference type="ARBA" id="ARBA00022679"/>
    </source>
</evidence>
<evidence type="ECO:0000256" key="5">
    <source>
        <dbReference type="ARBA" id="ARBA00022695"/>
    </source>
</evidence>
<dbReference type="Proteomes" id="UP000177583">
    <property type="component" value="Unassembled WGS sequence"/>
</dbReference>
<dbReference type="PANTHER" id="PTHR43532">
    <property type="entry name" value="GLUCOSE-1-PHOSPHATE THYMIDYLYLTRANSFERASE"/>
    <property type="match status" value="1"/>
</dbReference>